<feature type="domain" description="DUF397" evidence="1">
    <location>
        <begin position="14"/>
        <end position="67"/>
    </location>
</feature>
<accession>A0ABN0Y1H5</accession>
<evidence type="ECO:0000313" key="2">
    <source>
        <dbReference type="EMBL" id="GAA0379341.1"/>
    </source>
</evidence>
<dbReference type="EMBL" id="BAAABW010000039">
    <property type="protein sequence ID" value="GAA0379341.1"/>
    <property type="molecule type" value="Genomic_DNA"/>
</dbReference>
<name>A0ABN0Y1H5_9ACTN</name>
<dbReference type="Proteomes" id="UP001500063">
    <property type="component" value="Unassembled WGS sequence"/>
</dbReference>
<reference evidence="2 3" key="1">
    <citation type="journal article" date="2019" name="Int. J. Syst. Evol. Microbiol.">
        <title>The Global Catalogue of Microorganisms (GCM) 10K type strain sequencing project: providing services to taxonomists for standard genome sequencing and annotation.</title>
        <authorList>
            <consortium name="The Broad Institute Genomics Platform"/>
            <consortium name="The Broad Institute Genome Sequencing Center for Infectious Disease"/>
            <person name="Wu L."/>
            <person name="Ma J."/>
        </authorList>
    </citation>
    <scope>NUCLEOTIDE SEQUENCE [LARGE SCALE GENOMIC DNA]</scope>
    <source>
        <strain evidence="2 3">JCM 4565</strain>
    </source>
</reference>
<dbReference type="Pfam" id="PF04149">
    <property type="entry name" value="DUF397"/>
    <property type="match status" value="1"/>
</dbReference>
<keyword evidence="3" id="KW-1185">Reference proteome</keyword>
<gene>
    <name evidence="2" type="ORF">GCM10010319_67410</name>
</gene>
<organism evidence="2 3">
    <name type="scientific">Streptomyces blastmyceticus</name>
    <dbReference type="NCBI Taxonomy" id="68180"/>
    <lineage>
        <taxon>Bacteria</taxon>
        <taxon>Bacillati</taxon>
        <taxon>Actinomycetota</taxon>
        <taxon>Actinomycetes</taxon>
        <taxon>Kitasatosporales</taxon>
        <taxon>Streptomycetaceae</taxon>
        <taxon>Streptomyces</taxon>
    </lineage>
</organism>
<dbReference type="RefSeq" id="WP_344123994.1">
    <property type="nucleotide sequence ID" value="NZ_BAAABW010000039.1"/>
</dbReference>
<dbReference type="InterPro" id="IPR007278">
    <property type="entry name" value="DUF397"/>
</dbReference>
<protein>
    <recommendedName>
        <fullName evidence="1">DUF397 domain-containing protein</fullName>
    </recommendedName>
</protein>
<evidence type="ECO:0000313" key="3">
    <source>
        <dbReference type="Proteomes" id="UP001500063"/>
    </source>
</evidence>
<evidence type="ECO:0000259" key="1">
    <source>
        <dbReference type="Pfam" id="PF04149"/>
    </source>
</evidence>
<proteinExistence type="predicted"/>
<sequence>MRHTDWRALDLDNAVWRKSTYSGHQSDCVQVADGFPDLIPLRDSKAPGGPTLLVPTDAWGDFIRNVKDERFG</sequence>
<comment type="caution">
    <text evidence="2">The sequence shown here is derived from an EMBL/GenBank/DDBJ whole genome shotgun (WGS) entry which is preliminary data.</text>
</comment>